<dbReference type="EMBL" id="GBXM01085905">
    <property type="protein sequence ID" value="JAH22672.1"/>
    <property type="molecule type" value="Transcribed_RNA"/>
</dbReference>
<name>A0A0E9R1N2_ANGAN</name>
<organism evidence="1">
    <name type="scientific">Anguilla anguilla</name>
    <name type="common">European freshwater eel</name>
    <name type="synonym">Muraena anguilla</name>
    <dbReference type="NCBI Taxonomy" id="7936"/>
    <lineage>
        <taxon>Eukaryota</taxon>
        <taxon>Metazoa</taxon>
        <taxon>Chordata</taxon>
        <taxon>Craniata</taxon>
        <taxon>Vertebrata</taxon>
        <taxon>Euteleostomi</taxon>
        <taxon>Actinopterygii</taxon>
        <taxon>Neopterygii</taxon>
        <taxon>Teleostei</taxon>
        <taxon>Anguilliformes</taxon>
        <taxon>Anguillidae</taxon>
        <taxon>Anguilla</taxon>
    </lineage>
</organism>
<protein>
    <submittedName>
        <fullName evidence="1">Uncharacterized protein</fullName>
    </submittedName>
</protein>
<evidence type="ECO:0000313" key="1">
    <source>
        <dbReference type="EMBL" id="JAH22672.1"/>
    </source>
</evidence>
<sequence>MVRYWHTFGYCWFYLVAMTEYKFLVVKECFYECPDRHYTDETARRACLVNRGQAPRR</sequence>
<accession>A0A0E9R1N2</accession>
<dbReference type="AlphaFoldDB" id="A0A0E9R1N2"/>
<proteinExistence type="predicted"/>
<reference evidence="1" key="2">
    <citation type="journal article" date="2015" name="Fish Shellfish Immunol.">
        <title>Early steps in the European eel (Anguilla anguilla)-Vibrio vulnificus interaction in the gills: Role of the RtxA13 toxin.</title>
        <authorList>
            <person name="Callol A."/>
            <person name="Pajuelo D."/>
            <person name="Ebbesson L."/>
            <person name="Teles M."/>
            <person name="MacKenzie S."/>
            <person name="Amaro C."/>
        </authorList>
    </citation>
    <scope>NUCLEOTIDE SEQUENCE</scope>
</reference>
<reference evidence="1" key="1">
    <citation type="submission" date="2014-11" db="EMBL/GenBank/DDBJ databases">
        <authorList>
            <person name="Amaro Gonzalez C."/>
        </authorList>
    </citation>
    <scope>NUCLEOTIDE SEQUENCE</scope>
</reference>